<accession>A0AAW1D5Y2</accession>
<evidence type="ECO:0000256" key="1">
    <source>
        <dbReference type="PROSITE-ProRule" id="PRU00135"/>
    </source>
</evidence>
<dbReference type="PROSITE" id="PS50212">
    <property type="entry name" value="RASGEF_NTER"/>
    <property type="match status" value="1"/>
</dbReference>
<dbReference type="GO" id="GO:0005085">
    <property type="term" value="F:guanyl-nucleotide exchange factor activity"/>
    <property type="evidence" value="ECO:0007669"/>
    <property type="project" value="UniProtKB-KW"/>
</dbReference>
<keyword evidence="4" id="KW-1185">Reference proteome</keyword>
<comment type="caution">
    <text evidence="3">The sequence shown here is derived from an EMBL/GenBank/DDBJ whole genome shotgun (WGS) entry which is preliminary data.</text>
</comment>
<reference evidence="3 4" key="1">
    <citation type="submission" date="2022-12" db="EMBL/GenBank/DDBJ databases">
        <title>Chromosome-level genome assembly of true bugs.</title>
        <authorList>
            <person name="Ma L."/>
            <person name="Li H."/>
        </authorList>
    </citation>
    <scope>NUCLEOTIDE SEQUENCE [LARGE SCALE GENOMIC DNA]</scope>
    <source>
        <strain evidence="3">Lab_2022b</strain>
    </source>
</reference>
<gene>
    <name evidence="3" type="ORF">O3M35_008342</name>
</gene>
<dbReference type="Proteomes" id="UP001461498">
    <property type="component" value="Unassembled WGS sequence"/>
</dbReference>
<dbReference type="Gene3D" id="1.20.870.10">
    <property type="entry name" value="Son of sevenless (SoS) protein Chain: S domain 1"/>
    <property type="match status" value="1"/>
</dbReference>
<protein>
    <recommendedName>
        <fullName evidence="2">N-terminal Ras-GEF domain-containing protein</fullName>
    </recommendedName>
</protein>
<organism evidence="3 4">
    <name type="scientific">Rhynocoris fuscipes</name>
    <dbReference type="NCBI Taxonomy" id="488301"/>
    <lineage>
        <taxon>Eukaryota</taxon>
        <taxon>Metazoa</taxon>
        <taxon>Ecdysozoa</taxon>
        <taxon>Arthropoda</taxon>
        <taxon>Hexapoda</taxon>
        <taxon>Insecta</taxon>
        <taxon>Pterygota</taxon>
        <taxon>Neoptera</taxon>
        <taxon>Paraneoptera</taxon>
        <taxon>Hemiptera</taxon>
        <taxon>Heteroptera</taxon>
        <taxon>Panheteroptera</taxon>
        <taxon>Cimicomorpha</taxon>
        <taxon>Reduviidae</taxon>
        <taxon>Harpactorinae</taxon>
        <taxon>Harpactorini</taxon>
        <taxon>Rhynocoris</taxon>
    </lineage>
</organism>
<dbReference type="Pfam" id="PF00618">
    <property type="entry name" value="RasGEF_N"/>
    <property type="match status" value="1"/>
</dbReference>
<keyword evidence="1" id="KW-0344">Guanine-nucleotide releasing factor</keyword>
<evidence type="ECO:0000259" key="2">
    <source>
        <dbReference type="PROSITE" id="PS50212"/>
    </source>
</evidence>
<sequence>MYEDDNLISGKLEALIQLMVPTPDHYPDRAFLFAFLLTSRIFIKPHELLGQISAQCREHMKTINKVT</sequence>
<dbReference type="AlphaFoldDB" id="A0AAW1D5Y2"/>
<feature type="domain" description="N-terminal Ras-GEF" evidence="2">
    <location>
        <begin position="3"/>
        <end position="67"/>
    </location>
</feature>
<evidence type="ECO:0000313" key="4">
    <source>
        <dbReference type="Proteomes" id="UP001461498"/>
    </source>
</evidence>
<name>A0AAW1D5Y2_9HEMI</name>
<dbReference type="InterPro" id="IPR000651">
    <property type="entry name" value="Ras-like_Gua-exchang_fac_N"/>
</dbReference>
<evidence type="ECO:0000313" key="3">
    <source>
        <dbReference type="EMBL" id="KAK9506391.1"/>
    </source>
</evidence>
<dbReference type="InterPro" id="IPR023578">
    <property type="entry name" value="Ras_GEF_dom_sf"/>
</dbReference>
<dbReference type="SUPFAM" id="SSF48366">
    <property type="entry name" value="Ras GEF"/>
    <property type="match status" value="1"/>
</dbReference>
<proteinExistence type="predicted"/>
<dbReference type="EMBL" id="JAPXFL010000005">
    <property type="protein sequence ID" value="KAK9506391.1"/>
    <property type="molecule type" value="Genomic_DNA"/>
</dbReference>